<sequence length="64" mass="6987">MPCSFTQVVAGGNRGSDVLSNYRYAASKHGYNVRAFDDFFGHSLHVRKIAGGTRLAPPCRQETA</sequence>
<keyword evidence="2" id="KW-1185">Reference proteome</keyword>
<evidence type="ECO:0000313" key="1">
    <source>
        <dbReference type="EMBL" id="MBB4608892.1"/>
    </source>
</evidence>
<name>A0ABR6K8K0_9SPHN</name>
<accession>A0ABR6K8K0</accession>
<protein>
    <submittedName>
        <fullName evidence="1">Uncharacterized protein</fullName>
    </submittedName>
</protein>
<proteinExistence type="predicted"/>
<evidence type="ECO:0000313" key="2">
    <source>
        <dbReference type="Proteomes" id="UP000584663"/>
    </source>
</evidence>
<gene>
    <name evidence="1" type="ORF">GGQ89_001099</name>
</gene>
<dbReference type="Proteomes" id="UP000584663">
    <property type="component" value="Unassembled WGS sequence"/>
</dbReference>
<comment type="caution">
    <text evidence="1">The sequence shown here is derived from an EMBL/GenBank/DDBJ whole genome shotgun (WGS) entry which is preliminary data.</text>
</comment>
<reference evidence="1 2" key="1">
    <citation type="submission" date="2020-08" db="EMBL/GenBank/DDBJ databases">
        <title>Genomic Encyclopedia of Type Strains, Phase IV (KMG-IV): sequencing the most valuable type-strain genomes for metagenomic binning, comparative biology and taxonomic classification.</title>
        <authorList>
            <person name="Goeker M."/>
        </authorList>
    </citation>
    <scope>NUCLEOTIDE SEQUENCE [LARGE SCALE GENOMIC DNA]</scope>
    <source>
        <strain evidence="1 2">DSM 14562</strain>
    </source>
</reference>
<organism evidence="1 2">
    <name type="scientific">Sphingomonas yabuuchiae</name>
    <dbReference type="NCBI Taxonomy" id="172044"/>
    <lineage>
        <taxon>Bacteria</taxon>
        <taxon>Pseudomonadati</taxon>
        <taxon>Pseudomonadota</taxon>
        <taxon>Alphaproteobacteria</taxon>
        <taxon>Sphingomonadales</taxon>
        <taxon>Sphingomonadaceae</taxon>
        <taxon>Sphingomonas</taxon>
    </lineage>
</organism>
<dbReference type="EMBL" id="JACHNX010000003">
    <property type="protein sequence ID" value="MBB4608892.1"/>
    <property type="molecule type" value="Genomic_DNA"/>
</dbReference>